<protein>
    <submittedName>
        <fullName evidence="2">Transporter</fullName>
    </submittedName>
</protein>
<proteinExistence type="predicted"/>
<sequence length="290" mass="31090">MKPVNFSKAALAALLLPLAAPAMALEVQPGDYAWAGDGRTLAIAYFQHQTSDSFYGADGSTIGNSSLDADIVIARMVHYREIAGQKLAFHAILPIGQFDNIRIGGAGQPAKDGIGDLTLGTTWFPVTSAEPTGTTLGLSLFATAPTGVFRNDHVSFGAGTWSLTPQIGMVQGLGNGFFIDASAEMTVTRDFEEAGVSYEREDTTQASLYLRYQWDDATAFSLGYVSRSGGELWVNGAATGQETNNDQLRLVASKMVTPDFQIQGMYGHDIDVKGGFRSEPLAQIRLMKVF</sequence>
<feature type="signal peptide" evidence="1">
    <location>
        <begin position="1"/>
        <end position="24"/>
    </location>
</feature>
<dbReference type="Pfam" id="PF13557">
    <property type="entry name" value="Phenol_MetA_deg"/>
    <property type="match status" value="1"/>
</dbReference>
<name>A0ABS8CHT4_9RHOB</name>
<dbReference type="InterPro" id="IPR025737">
    <property type="entry name" value="FApF"/>
</dbReference>
<dbReference type="RefSeq" id="WP_226933851.1">
    <property type="nucleotide sequence ID" value="NZ_JACDXX010000002.1"/>
</dbReference>
<evidence type="ECO:0000313" key="3">
    <source>
        <dbReference type="Proteomes" id="UP001198571"/>
    </source>
</evidence>
<organism evidence="2 3">
    <name type="scientific">Pseudogemmobacter faecipullorum</name>
    <dbReference type="NCBI Taxonomy" id="2755041"/>
    <lineage>
        <taxon>Bacteria</taxon>
        <taxon>Pseudomonadati</taxon>
        <taxon>Pseudomonadota</taxon>
        <taxon>Alphaproteobacteria</taxon>
        <taxon>Rhodobacterales</taxon>
        <taxon>Paracoccaceae</taxon>
        <taxon>Pseudogemmobacter</taxon>
    </lineage>
</organism>
<comment type="caution">
    <text evidence="2">The sequence shown here is derived from an EMBL/GenBank/DDBJ whole genome shotgun (WGS) entry which is preliminary data.</text>
</comment>
<feature type="chain" id="PRO_5045129664" evidence="1">
    <location>
        <begin position="25"/>
        <end position="290"/>
    </location>
</feature>
<dbReference type="Proteomes" id="UP001198571">
    <property type="component" value="Unassembled WGS sequence"/>
</dbReference>
<keyword evidence="1" id="KW-0732">Signal</keyword>
<dbReference type="EMBL" id="JACDXX010000002">
    <property type="protein sequence ID" value="MCB5408954.1"/>
    <property type="molecule type" value="Genomic_DNA"/>
</dbReference>
<accession>A0ABS8CHT4</accession>
<keyword evidence="3" id="KW-1185">Reference proteome</keyword>
<reference evidence="2 3" key="1">
    <citation type="submission" date="2020-07" db="EMBL/GenBank/DDBJ databases">
        <title>Pseudogemmobacter sp. nov., isolated from poultry manure in Taiwan.</title>
        <authorList>
            <person name="Lin S.-Y."/>
            <person name="Tang Y.-S."/>
            <person name="Young C.-C."/>
        </authorList>
    </citation>
    <scope>NUCLEOTIDE SEQUENCE [LARGE SCALE GENOMIC DNA]</scope>
    <source>
        <strain evidence="2 3">CC-YST710</strain>
    </source>
</reference>
<evidence type="ECO:0000256" key="1">
    <source>
        <dbReference type="SAM" id="SignalP"/>
    </source>
</evidence>
<evidence type="ECO:0000313" key="2">
    <source>
        <dbReference type="EMBL" id="MCB5408954.1"/>
    </source>
</evidence>
<gene>
    <name evidence="2" type="ORF">H0485_02870</name>
</gene>